<comment type="caution">
    <text evidence="2">The sequence shown here is derived from an EMBL/GenBank/DDBJ whole genome shotgun (WGS) entry which is preliminary data.</text>
</comment>
<gene>
    <name evidence="2" type="ORF">BASA50_011293</name>
</gene>
<reference evidence="2 3" key="1">
    <citation type="submission" date="2021-02" db="EMBL/GenBank/DDBJ databases">
        <title>Variation within the Batrachochytrium salamandrivorans European outbreak.</title>
        <authorList>
            <person name="Kelly M."/>
            <person name="Pasmans F."/>
            <person name="Shea T.P."/>
            <person name="Munoz J.F."/>
            <person name="Carranza S."/>
            <person name="Cuomo C.A."/>
            <person name="Martel A."/>
        </authorList>
    </citation>
    <scope>NUCLEOTIDE SEQUENCE [LARGE SCALE GENOMIC DNA]</scope>
    <source>
        <strain evidence="2 3">AMFP18/2</strain>
    </source>
</reference>
<dbReference type="EMBL" id="JAFCIX010000555">
    <property type="protein sequence ID" value="KAH6587689.1"/>
    <property type="molecule type" value="Genomic_DNA"/>
</dbReference>
<evidence type="ECO:0000313" key="3">
    <source>
        <dbReference type="Proteomes" id="UP001648503"/>
    </source>
</evidence>
<dbReference type="PANTHER" id="PTHR33887:SF5">
    <property type="entry name" value="PB1 DOMAIN-CONTAINING PROTEIN"/>
    <property type="match status" value="1"/>
</dbReference>
<name>A0ABQ8EZ66_9FUNG</name>
<sequence>MGYVIVKYGANKEKLVNPNCLGAVLLGHIKKSCGYNDLVESVDLASESGEVMDLISRPREYARKFLESRASYILVKVIGDESDDFSPTYIPLLDMAGEKVKFSVTNPTFKMRGKSKAGGKNETPKPEKIDEAPSMPSLPKVNKSAQPTKPTKNEKADPKMNEKSAPVPAPNVASTMTTPMTDSMQQQRTSFSICRSPTAVPLDSRTSAKKGNKQSNGSTSSKISSSGTNDINSDGNKKGK</sequence>
<feature type="compositionally biased region" description="Polar residues" evidence="1">
    <location>
        <begin position="172"/>
        <end position="195"/>
    </location>
</feature>
<organism evidence="2 3">
    <name type="scientific">Batrachochytrium salamandrivorans</name>
    <dbReference type="NCBI Taxonomy" id="1357716"/>
    <lineage>
        <taxon>Eukaryota</taxon>
        <taxon>Fungi</taxon>
        <taxon>Fungi incertae sedis</taxon>
        <taxon>Chytridiomycota</taxon>
        <taxon>Chytridiomycota incertae sedis</taxon>
        <taxon>Chytridiomycetes</taxon>
        <taxon>Rhizophydiales</taxon>
        <taxon>Rhizophydiales incertae sedis</taxon>
        <taxon>Batrachochytrium</taxon>
    </lineage>
</organism>
<dbReference type="PANTHER" id="PTHR33887">
    <property type="entry name" value="PB1 DOMAIN-CONTAINING PROTEIN"/>
    <property type="match status" value="1"/>
</dbReference>
<evidence type="ECO:0000256" key="1">
    <source>
        <dbReference type="SAM" id="MobiDB-lite"/>
    </source>
</evidence>
<dbReference type="InterPro" id="IPR039471">
    <property type="entry name" value="CXorf65-like"/>
</dbReference>
<feature type="compositionally biased region" description="Basic and acidic residues" evidence="1">
    <location>
        <begin position="151"/>
        <end position="162"/>
    </location>
</feature>
<protein>
    <submittedName>
        <fullName evidence="2">Uncharacterized protein</fullName>
    </submittedName>
</protein>
<feature type="compositionally biased region" description="Basic and acidic residues" evidence="1">
    <location>
        <begin position="122"/>
        <end position="131"/>
    </location>
</feature>
<dbReference type="Pfam" id="PF15874">
    <property type="entry name" value="Il2rg"/>
    <property type="match status" value="1"/>
</dbReference>
<proteinExistence type="predicted"/>
<evidence type="ECO:0000313" key="2">
    <source>
        <dbReference type="EMBL" id="KAH6587689.1"/>
    </source>
</evidence>
<feature type="region of interest" description="Disordered" evidence="1">
    <location>
        <begin position="109"/>
        <end position="240"/>
    </location>
</feature>
<feature type="compositionally biased region" description="Low complexity" evidence="1">
    <location>
        <begin position="215"/>
        <end position="229"/>
    </location>
</feature>
<keyword evidence="3" id="KW-1185">Reference proteome</keyword>
<accession>A0ABQ8EZ66</accession>
<dbReference type="Proteomes" id="UP001648503">
    <property type="component" value="Unassembled WGS sequence"/>
</dbReference>